<name>A0A5N4DZ62_CAMDR</name>
<evidence type="ECO:0000313" key="2">
    <source>
        <dbReference type="Proteomes" id="UP000299084"/>
    </source>
</evidence>
<reference evidence="1 2" key="1">
    <citation type="journal article" date="2019" name="Mol. Ecol. Resour.">
        <title>Improving Illumina assemblies with Hi-C and long reads: an example with the North African dromedary.</title>
        <authorList>
            <person name="Elbers J.P."/>
            <person name="Rogers M.F."/>
            <person name="Perelman P.L."/>
            <person name="Proskuryakova A.A."/>
            <person name="Serdyukova N.A."/>
            <person name="Johnson W.E."/>
            <person name="Horin P."/>
            <person name="Corander J."/>
            <person name="Murphy D."/>
            <person name="Burger P.A."/>
        </authorList>
    </citation>
    <scope>NUCLEOTIDE SEQUENCE [LARGE SCALE GENOMIC DNA]</scope>
    <source>
        <strain evidence="1">Drom800</strain>
        <tissue evidence="1">Blood</tissue>
    </source>
</reference>
<protein>
    <submittedName>
        <fullName evidence="1">Uncharacterized protein</fullName>
    </submittedName>
</protein>
<proteinExistence type="predicted"/>
<keyword evidence="2" id="KW-1185">Reference proteome</keyword>
<dbReference type="AlphaFoldDB" id="A0A5N4DZ62"/>
<gene>
    <name evidence="1" type="ORF">Cadr_000008092</name>
</gene>
<organism evidence="1 2">
    <name type="scientific">Camelus dromedarius</name>
    <name type="common">Dromedary</name>
    <name type="synonym">Arabian camel</name>
    <dbReference type="NCBI Taxonomy" id="9838"/>
    <lineage>
        <taxon>Eukaryota</taxon>
        <taxon>Metazoa</taxon>
        <taxon>Chordata</taxon>
        <taxon>Craniata</taxon>
        <taxon>Vertebrata</taxon>
        <taxon>Euteleostomi</taxon>
        <taxon>Mammalia</taxon>
        <taxon>Eutheria</taxon>
        <taxon>Laurasiatheria</taxon>
        <taxon>Artiodactyla</taxon>
        <taxon>Tylopoda</taxon>
        <taxon>Camelidae</taxon>
        <taxon>Camelus</taxon>
    </lineage>
</organism>
<comment type="caution">
    <text evidence="1">The sequence shown here is derived from an EMBL/GenBank/DDBJ whole genome shotgun (WGS) entry which is preliminary data.</text>
</comment>
<evidence type="ECO:0000313" key="1">
    <source>
        <dbReference type="EMBL" id="KAB1276346.1"/>
    </source>
</evidence>
<dbReference type="EMBL" id="JWIN03000007">
    <property type="protein sequence ID" value="KAB1276346.1"/>
    <property type="molecule type" value="Genomic_DNA"/>
</dbReference>
<accession>A0A5N4DZ62</accession>
<sequence length="191" mass="21172">MDSLVYEGRPSPLPGSSISEWAWNAFLADEMGEEICWQPWKCFPVSQRAERVQPRTVVWIVSAVNLKPGRGKMAVRNGGQNPGCRCCHWVSELLSYPSRWQTNKVDGPWGPTCRVTNLPCFAQDCLGFALKTSQTRNLLSPGQTGQLVTSQHPAATQLWTVCRSSARLLDPVVETAQVWVPTSHYGVSWGG</sequence>
<dbReference type="Proteomes" id="UP000299084">
    <property type="component" value="Unassembled WGS sequence"/>
</dbReference>